<protein>
    <submittedName>
        <fullName evidence="1">Kynureninase</fullName>
    </submittedName>
</protein>
<evidence type="ECO:0000313" key="2">
    <source>
        <dbReference type="Proteomes" id="UP000002281"/>
    </source>
</evidence>
<evidence type="ECO:0000313" key="1">
    <source>
        <dbReference type="Ensembl" id="ENSECAP00000057365.1"/>
    </source>
</evidence>
<organism evidence="1 2">
    <name type="scientific">Equus caballus</name>
    <name type="common">Horse</name>
    <dbReference type="NCBI Taxonomy" id="9796"/>
    <lineage>
        <taxon>Eukaryota</taxon>
        <taxon>Metazoa</taxon>
        <taxon>Chordata</taxon>
        <taxon>Craniata</taxon>
        <taxon>Vertebrata</taxon>
        <taxon>Euteleostomi</taxon>
        <taxon>Mammalia</taxon>
        <taxon>Eutheria</taxon>
        <taxon>Laurasiatheria</taxon>
        <taxon>Perissodactyla</taxon>
        <taxon>Equidae</taxon>
        <taxon>Equus</taxon>
    </lineage>
</organism>
<keyword evidence="3" id="KW-1267">Proteomics identification</keyword>
<gene>
    <name evidence="1" type="primary">KYNU</name>
</gene>
<dbReference type="GeneTree" id="ENSGT00390000008033"/>
<dbReference type="Gene3D" id="3.90.1150.10">
    <property type="entry name" value="Aspartate Aminotransferase, domain 1"/>
    <property type="match status" value="1"/>
</dbReference>
<reference evidence="1 2" key="1">
    <citation type="journal article" date="2009" name="Science">
        <title>Genome sequence, comparative analysis, and population genetics of the domestic horse.</title>
        <authorList>
            <consortium name="Broad Institute Genome Sequencing Platform"/>
            <consortium name="Broad Institute Whole Genome Assembly Team"/>
            <person name="Wade C.M."/>
            <person name="Giulotto E."/>
            <person name="Sigurdsson S."/>
            <person name="Zoli M."/>
            <person name="Gnerre S."/>
            <person name="Imsland F."/>
            <person name="Lear T.L."/>
            <person name="Adelson D.L."/>
            <person name="Bailey E."/>
            <person name="Bellone R.R."/>
            <person name="Bloecker H."/>
            <person name="Distl O."/>
            <person name="Edgar R.C."/>
            <person name="Garber M."/>
            <person name="Leeb T."/>
            <person name="Mauceli E."/>
            <person name="MacLeod J.N."/>
            <person name="Penedo M.C.T."/>
            <person name="Raison J.M."/>
            <person name="Sharpe T."/>
            <person name="Vogel J."/>
            <person name="Andersson L."/>
            <person name="Antczak D.F."/>
            <person name="Biagi T."/>
            <person name="Binns M.M."/>
            <person name="Chowdhary B.P."/>
            <person name="Coleman S.J."/>
            <person name="Della Valle G."/>
            <person name="Fryc S."/>
            <person name="Guerin G."/>
            <person name="Hasegawa T."/>
            <person name="Hill E.W."/>
            <person name="Jurka J."/>
            <person name="Kiialainen A."/>
            <person name="Lindgren G."/>
            <person name="Liu J."/>
            <person name="Magnani E."/>
            <person name="Mickelson J.R."/>
            <person name="Murray J."/>
            <person name="Nergadze S.G."/>
            <person name="Onofrio R."/>
            <person name="Pedroni S."/>
            <person name="Piras M.F."/>
            <person name="Raudsepp T."/>
            <person name="Rocchi M."/>
            <person name="Roeed K.H."/>
            <person name="Ryder O.A."/>
            <person name="Searle S."/>
            <person name="Skow L."/>
            <person name="Swinburne J.E."/>
            <person name="Syvaenen A.C."/>
            <person name="Tozaki T."/>
            <person name="Valberg S.J."/>
            <person name="Vaudin M."/>
            <person name="White J.R."/>
            <person name="Zody M.C."/>
            <person name="Lander E.S."/>
            <person name="Lindblad-Toh K."/>
        </authorList>
    </citation>
    <scope>NUCLEOTIDE SEQUENCE [LARGE SCALE GENOMIC DNA]</scope>
    <source>
        <strain evidence="1 2">Thoroughbred</strain>
    </source>
</reference>
<evidence type="ECO:0007829" key="3">
    <source>
        <dbReference type="PeptideAtlas" id="A0A9L0R3C1"/>
    </source>
</evidence>
<dbReference type="InterPro" id="IPR015422">
    <property type="entry name" value="PyrdxlP-dep_Trfase_small"/>
</dbReference>
<reference evidence="1" key="3">
    <citation type="submission" date="2025-09" db="UniProtKB">
        <authorList>
            <consortium name="Ensembl"/>
        </authorList>
    </citation>
    <scope>IDENTIFICATION</scope>
    <source>
        <strain evidence="1">Thoroughbred</strain>
    </source>
</reference>
<sequence>MEPSPFELPADTVQRIASELRCHPADERVALRLDEEDELRHFREHFYIPKMQDLPPKKACLALPRARSLVGKPAYQGLIERVQ</sequence>
<dbReference type="AlphaFoldDB" id="A0A9L0R3C1"/>
<name>A0A9L0R3C1_HORSE</name>
<dbReference type="Ensembl" id="ENSECAT00000109549.1">
    <property type="protein sequence ID" value="ENSECAP00000057365.1"/>
    <property type="gene ID" value="ENSECAG00000018188.4"/>
</dbReference>
<accession>A0A9L0R3C1</accession>
<reference evidence="1" key="2">
    <citation type="submission" date="2025-08" db="UniProtKB">
        <authorList>
            <consortium name="Ensembl"/>
        </authorList>
    </citation>
    <scope>IDENTIFICATION</scope>
    <source>
        <strain evidence="1">Thoroughbred</strain>
    </source>
</reference>
<dbReference type="Proteomes" id="UP000002281">
    <property type="component" value="Chromosome 18"/>
</dbReference>
<proteinExistence type="evidence at protein level"/>
<keyword evidence="2" id="KW-1185">Reference proteome</keyword>